<comment type="caution">
    <text evidence="3">Lacks conserved residue(s) required for the propagation of feature annotation.</text>
</comment>
<evidence type="ECO:0000259" key="5">
    <source>
        <dbReference type="Pfam" id="PF02441"/>
    </source>
</evidence>
<evidence type="ECO:0000256" key="4">
    <source>
        <dbReference type="RuleBase" id="RU364078"/>
    </source>
</evidence>
<keyword evidence="3 4" id="KW-0285">Flavoprotein</keyword>
<dbReference type="GO" id="GO:0010181">
    <property type="term" value="F:FMN binding"/>
    <property type="evidence" value="ECO:0007669"/>
    <property type="project" value="UniProtKB-UniRule"/>
</dbReference>
<dbReference type="AlphaFoldDB" id="F0S512"/>
<dbReference type="GO" id="GO:0015937">
    <property type="term" value="P:coenzyme A biosynthetic process"/>
    <property type="evidence" value="ECO:0007669"/>
    <property type="project" value="UniProtKB-UniRule"/>
</dbReference>
<dbReference type="GO" id="GO:0046872">
    <property type="term" value="F:metal ion binding"/>
    <property type="evidence" value="ECO:0007669"/>
    <property type="project" value="UniProtKB-KW"/>
</dbReference>
<comment type="pathway">
    <text evidence="3 4">Cofactor biosynthesis; coenzyme A biosynthesis; CoA from (R)-pantothenate: step 2/5.</text>
</comment>
<comment type="cofactor">
    <cofactor evidence="3">
        <name>Mg(2+)</name>
        <dbReference type="ChEBI" id="CHEBI:18420"/>
    </cofactor>
</comment>
<evidence type="ECO:0000313" key="8">
    <source>
        <dbReference type="Proteomes" id="UP000000310"/>
    </source>
</evidence>
<keyword evidence="3 4" id="KW-0288">FMN</keyword>
<comment type="catalytic activity">
    <reaction evidence="3 4">
        <text>N-[(R)-4-phosphopantothenoyl]-L-cysteine + H(+) = (R)-4'-phosphopantetheine + CO2</text>
        <dbReference type="Rhea" id="RHEA:16793"/>
        <dbReference type="ChEBI" id="CHEBI:15378"/>
        <dbReference type="ChEBI" id="CHEBI:16526"/>
        <dbReference type="ChEBI" id="CHEBI:59458"/>
        <dbReference type="ChEBI" id="CHEBI:61723"/>
        <dbReference type="EC" id="4.1.1.36"/>
    </reaction>
</comment>
<keyword evidence="3" id="KW-0479">Metal-binding</keyword>
<dbReference type="HAMAP" id="MF_02225">
    <property type="entry name" value="CoaBC"/>
    <property type="match status" value="1"/>
</dbReference>
<feature type="region of interest" description="Phosphopantothenoylcysteine decarboxylase" evidence="3">
    <location>
        <begin position="1"/>
        <end position="189"/>
    </location>
</feature>
<dbReference type="InterPro" id="IPR035929">
    <property type="entry name" value="CoaB-like_sf"/>
</dbReference>
<evidence type="ECO:0000313" key="7">
    <source>
        <dbReference type="EMBL" id="ADY50929.1"/>
    </source>
</evidence>
<feature type="region of interest" description="Phosphopantothenate--cysteine ligase" evidence="3">
    <location>
        <begin position="190"/>
        <end position="397"/>
    </location>
</feature>
<dbReference type="Gene3D" id="3.40.50.1950">
    <property type="entry name" value="Flavin prenyltransferase-like"/>
    <property type="match status" value="1"/>
</dbReference>
<comment type="function">
    <text evidence="3">Catalyzes two sequential steps in the biosynthesis of coenzyme A. In the first step cysteine is conjugated to 4'-phosphopantothenate to form 4-phosphopantothenoylcysteine. In the second step the latter compound is decarboxylated to form 4'-phosphopantotheine.</text>
</comment>
<dbReference type="STRING" id="762903.Pedsa_0347"/>
<dbReference type="Pfam" id="PF02441">
    <property type="entry name" value="Flavoprotein"/>
    <property type="match status" value="1"/>
</dbReference>
<dbReference type="InterPro" id="IPR007085">
    <property type="entry name" value="DNA/pantothenate-metab_flavo_C"/>
</dbReference>
<evidence type="ECO:0000256" key="3">
    <source>
        <dbReference type="HAMAP-Rule" id="MF_02225"/>
    </source>
</evidence>
<feature type="binding site" evidence="3">
    <location>
        <position position="341"/>
    </location>
    <ligand>
        <name>CTP</name>
        <dbReference type="ChEBI" id="CHEBI:37563"/>
    </ligand>
</feature>
<dbReference type="RefSeq" id="WP_013631432.1">
    <property type="nucleotide sequence ID" value="NC_015177.1"/>
</dbReference>
<name>F0S512_PSESL</name>
<comment type="function">
    <text evidence="4">Catalyzes two steps in the biosynthesis of coenzyme A. In the first step cysteine is conjugated to 4'-phosphopantothenate to form 4-phosphopantothenoylcysteine, in the latter compound is decarboxylated to form 4'-phosphopantotheine.</text>
</comment>
<feature type="binding site" evidence="3">
    <location>
        <position position="279"/>
    </location>
    <ligand>
        <name>CTP</name>
        <dbReference type="ChEBI" id="CHEBI:37563"/>
    </ligand>
</feature>
<comment type="pathway">
    <text evidence="3 4">Cofactor biosynthesis; coenzyme A biosynthesis; CoA from (R)-pantothenate: step 3/5.</text>
</comment>
<dbReference type="OrthoDB" id="9802554at2"/>
<reference evidence="7 8" key="1">
    <citation type="journal article" date="2011" name="Stand. Genomic Sci.">
        <title>Complete genome sequence of the gliding, heparinolytic Pedobacter saltans type strain (113).</title>
        <authorList>
            <person name="Liolios K."/>
            <person name="Sikorski J."/>
            <person name="Lu M."/>
            <person name="Nolan M."/>
            <person name="Lapidus A."/>
            <person name="Lucas S."/>
            <person name="Hammon N."/>
            <person name="Deshpande S."/>
            <person name="Cheng J.F."/>
            <person name="Tapia R."/>
            <person name="Han C."/>
            <person name="Goodwin L."/>
            <person name="Pitluck S."/>
            <person name="Huntemann M."/>
            <person name="Ivanova N."/>
            <person name="Pagani I."/>
            <person name="Mavromatis K."/>
            <person name="Ovchinikova G."/>
            <person name="Pati A."/>
            <person name="Chen A."/>
            <person name="Palaniappan K."/>
            <person name="Land M."/>
            <person name="Hauser L."/>
            <person name="Brambilla E.M."/>
            <person name="Kotsyurbenko O."/>
            <person name="Rohde M."/>
            <person name="Tindall B.J."/>
            <person name="Abt B."/>
            <person name="Goker M."/>
            <person name="Detter J.C."/>
            <person name="Woyke T."/>
            <person name="Bristow J."/>
            <person name="Eisen J.A."/>
            <person name="Markowitz V."/>
            <person name="Hugenholtz P."/>
            <person name="Klenk H.P."/>
            <person name="Kyrpides N.C."/>
        </authorList>
    </citation>
    <scope>NUCLEOTIDE SEQUENCE [LARGE SCALE GENOMIC DNA]</scope>
    <source>
        <strain evidence="8">ATCC 51119 / DSM 12145 / JCM 21818 / LMG 10337 / NBRC 100064 / NCIMB 13643</strain>
    </source>
</reference>
<comment type="similarity">
    <text evidence="3 4">In the N-terminal section; belongs to the HFCD (homo-oligomeric flavin containing Cys decarboxylase) superfamily.</text>
</comment>
<dbReference type="KEGG" id="psn:Pedsa_0347"/>
<proteinExistence type="inferred from homology"/>
<dbReference type="EC" id="6.3.2.5" evidence="3"/>
<dbReference type="UniPathway" id="UPA00241">
    <property type="reaction ID" value="UER00353"/>
</dbReference>
<reference evidence="8" key="2">
    <citation type="submission" date="2011-02" db="EMBL/GenBank/DDBJ databases">
        <title>The complete genome of Pedobacter saltans DSM 12145.</title>
        <authorList>
            <consortium name="US DOE Joint Genome Institute (JGI-PGF)"/>
            <person name="Lucas S."/>
            <person name="Copeland A."/>
            <person name="Lapidus A."/>
            <person name="Bruce D."/>
            <person name="Goodwin L."/>
            <person name="Pitluck S."/>
            <person name="Kyrpides N."/>
            <person name="Mavromatis K."/>
            <person name="Pagani I."/>
            <person name="Ivanova N."/>
            <person name="Ovchinnikova G."/>
            <person name="Lu M."/>
            <person name="Detter J.C."/>
            <person name="Han C."/>
            <person name="Land M."/>
            <person name="Hauser L."/>
            <person name="Markowitz V."/>
            <person name="Cheng J.-F."/>
            <person name="Hugenholtz P."/>
            <person name="Woyke T."/>
            <person name="Wu D."/>
            <person name="Tindall B."/>
            <person name="Pomrenke H.G."/>
            <person name="Brambilla E."/>
            <person name="Klenk H.-P."/>
            <person name="Eisen J.A."/>
        </authorList>
    </citation>
    <scope>NUCLEOTIDE SEQUENCE [LARGE SCALE GENOMIC DNA]</scope>
    <source>
        <strain evidence="8">ATCC 51119 / DSM 12145 / JCM 21818 / LMG 10337 / NBRC 100064 / NCIMB 13643</strain>
    </source>
</reference>
<dbReference type="Gene3D" id="3.40.50.10300">
    <property type="entry name" value="CoaB-like"/>
    <property type="match status" value="1"/>
</dbReference>
<dbReference type="InterPro" id="IPR036551">
    <property type="entry name" value="Flavin_trans-like"/>
</dbReference>
<comment type="similarity">
    <text evidence="3 4">In the C-terminal section; belongs to the PPC synthetase family.</text>
</comment>
<comment type="catalytic activity">
    <reaction evidence="3 4">
        <text>(R)-4'-phosphopantothenate + L-cysteine + CTP = N-[(R)-4-phosphopantothenoyl]-L-cysteine + CMP + diphosphate + H(+)</text>
        <dbReference type="Rhea" id="RHEA:19397"/>
        <dbReference type="ChEBI" id="CHEBI:10986"/>
        <dbReference type="ChEBI" id="CHEBI:15378"/>
        <dbReference type="ChEBI" id="CHEBI:33019"/>
        <dbReference type="ChEBI" id="CHEBI:35235"/>
        <dbReference type="ChEBI" id="CHEBI:37563"/>
        <dbReference type="ChEBI" id="CHEBI:59458"/>
        <dbReference type="ChEBI" id="CHEBI:60377"/>
        <dbReference type="EC" id="6.3.2.5"/>
    </reaction>
</comment>
<evidence type="ECO:0000259" key="6">
    <source>
        <dbReference type="Pfam" id="PF04127"/>
    </source>
</evidence>
<dbReference type="InterPro" id="IPR005252">
    <property type="entry name" value="CoaBC"/>
</dbReference>
<evidence type="ECO:0000256" key="1">
    <source>
        <dbReference type="ARBA" id="ARBA00022793"/>
    </source>
</evidence>
<dbReference type="GO" id="GO:0004632">
    <property type="term" value="F:phosphopantothenate--cysteine ligase activity"/>
    <property type="evidence" value="ECO:0007669"/>
    <property type="project" value="UniProtKB-UniRule"/>
</dbReference>
<dbReference type="GO" id="GO:0071513">
    <property type="term" value="C:phosphopantothenoylcysteine decarboxylase complex"/>
    <property type="evidence" value="ECO:0007669"/>
    <property type="project" value="TreeGrafter"/>
</dbReference>
<keyword evidence="1 3" id="KW-0210">Decarboxylase</keyword>
<keyword evidence="8" id="KW-1185">Reference proteome</keyword>
<feature type="domain" description="Flavoprotein" evidence="5">
    <location>
        <begin position="5"/>
        <end position="178"/>
    </location>
</feature>
<dbReference type="EC" id="4.1.1.36" evidence="3"/>
<gene>
    <name evidence="3" type="primary">coaBC</name>
    <name evidence="7" type="ordered locus">Pedsa_0347</name>
</gene>
<dbReference type="GO" id="GO:0004633">
    <property type="term" value="F:phosphopantothenoylcysteine decarboxylase activity"/>
    <property type="evidence" value="ECO:0007669"/>
    <property type="project" value="UniProtKB-UniRule"/>
</dbReference>
<evidence type="ECO:0000256" key="2">
    <source>
        <dbReference type="ARBA" id="ARBA00023239"/>
    </source>
</evidence>
<sequence>MLKGKNILLGVCGSIASYKSAELVRLFVKADAQVKVILTKDASSFITPLTLSTLSKNPVYSKYYKEDTGEWNNHVELALWADVFIIAPISANTMAKFANGLCDNLLSATYLSAKCPVYFAPAMDLDMWKHFSTKANLEKLQSYGNKLINPGTGELASGLSGKGRMAEPADIFNVIANHFNDNLALKGKKVLVTAGPTYEAIDPVRFIGNHSSGKMGLALAHACAEQGAEVTLICGPTQLEQNHASIKRIDVISASEMFDEVLKYYDSTDICILSAAVADYTPVIVADNKIKKTSDSFDLELKKTKDIAAYLGAHKQKQILVGFALETQNEISNAISKLERKNLDFIVLNSLNDKGAGFQGNENKITIIKKNKEQLSFDLKPKDAVAQDILTVIKELI</sequence>
<dbReference type="PANTHER" id="PTHR14359">
    <property type="entry name" value="HOMO-OLIGOMERIC FLAVIN CONTAINING CYS DECARBOXYLASE FAMILY"/>
    <property type="match status" value="1"/>
</dbReference>
<dbReference type="Pfam" id="PF04127">
    <property type="entry name" value="DFP"/>
    <property type="match status" value="1"/>
</dbReference>
<comment type="cofactor">
    <cofactor evidence="3">
        <name>FMN</name>
        <dbReference type="ChEBI" id="CHEBI:58210"/>
    </cofactor>
    <text evidence="3">Binds 1 FMN per subunit.</text>
</comment>
<accession>F0S512</accession>
<dbReference type="PANTHER" id="PTHR14359:SF6">
    <property type="entry name" value="PHOSPHOPANTOTHENOYLCYSTEINE DECARBOXYLASE"/>
    <property type="match status" value="1"/>
</dbReference>
<feature type="binding site" evidence="3">
    <location>
        <position position="337"/>
    </location>
    <ligand>
        <name>CTP</name>
        <dbReference type="ChEBI" id="CHEBI:37563"/>
    </ligand>
</feature>
<dbReference type="Proteomes" id="UP000000310">
    <property type="component" value="Chromosome"/>
</dbReference>
<keyword evidence="2 3" id="KW-0456">Lyase</keyword>
<keyword evidence="3 4" id="KW-0436">Ligase</keyword>
<dbReference type="HOGENOM" id="CLU_033319_0_1_10"/>
<feature type="binding site" evidence="3">
    <location>
        <position position="289"/>
    </location>
    <ligand>
        <name>CTP</name>
        <dbReference type="ChEBI" id="CHEBI:37563"/>
    </ligand>
</feature>
<organism evidence="7 8">
    <name type="scientific">Pseudopedobacter saltans (strain ATCC 51119 / DSM 12145 / JCM 21818 / CCUG 39354 / LMG 10337 / NBRC 100064 / NCIMB 13643)</name>
    <name type="common">Pedobacter saltans</name>
    <dbReference type="NCBI Taxonomy" id="762903"/>
    <lineage>
        <taxon>Bacteria</taxon>
        <taxon>Pseudomonadati</taxon>
        <taxon>Bacteroidota</taxon>
        <taxon>Sphingobacteriia</taxon>
        <taxon>Sphingobacteriales</taxon>
        <taxon>Sphingobacteriaceae</taxon>
        <taxon>Pseudopedobacter</taxon>
    </lineage>
</organism>
<dbReference type="NCBIfam" id="TIGR00521">
    <property type="entry name" value="coaBC_dfp"/>
    <property type="match status" value="1"/>
</dbReference>
<dbReference type="SUPFAM" id="SSF102645">
    <property type="entry name" value="CoaB-like"/>
    <property type="match status" value="1"/>
</dbReference>
<dbReference type="InterPro" id="IPR003382">
    <property type="entry name" value="Flavoprotein"/>
</dbReference>
<keyword evidence="3" id="KW-0511">Multifunctional enzyme</keyword>
<dbReference type="GO" id="GO:0015941">
    <property type="term" value="P:pantothenate catabolic process"/>
    <property type="evidence" value="ECO:0007669"/>
    <property type="project" value="InterPro"/>
</dbReference>
<protein>
    <recommendedName>
        <fullName evidence="3">Coenzyme A biosynthesis bifunctional protein CoaBC</fullName>
    </recommendedName>
    <alternativeName>
        <fullName evidence="3">DNA/pantothenate metabolism flavoprotein</fullName>
    </alternativeName>
    <alternativeName>
        <fullName evidence="3">Phosphopantothenoylcysteine synthetase/decarboxylase</fullName>
        <shortName evidence="3">PPCS-PPCDC</shortName>
    </alternativeName>
    <domain>
        <recommendedName>
            <fullName evidence="3">Phosphopantothenoylcysteine decarboxylase</fullName>
            <shortName evidence="3">PPC decarboxylase</shortName>
            <shortName evidence="3">PPC-DC</shortName>
            <ecNumber evidence="3">4.1.1.36</ecNumber>
        </recommendedName>
        <alternativeName>
            <fullName evidence="3">CoaC</fullName>
        </alternativeName>
    </domain>
    <domain>
        <recommendedName>
            <fullName evidence="3">Phosphopantothenate--cysteine ligase</fullName>
            <ecNumber evidence="3">6.3.2.5</ecNumber>
        </recommendedName>
        <alternativeName>
            <fullName evidence="3">CoaB</fullName>
        </alternativeName>
        <alternativeName>
            <fullName evidence="3">Phosphopantothenoylcysteine synthetase</fullName>
            <shortName evidence="3">PPC synthetase</shortName>
            <shortName evidence="3">PPC-S</shortName>
        </alternativeName>
    </domain>
</protein>
<feature type="domain" description="DNA/pantothenate metabolism flavoprotein C-terminal" evidence="6">
    <location>
        <begin position="185"/>
        <end position="395"/>
    </location>
</feature>
<feature type="binding site" evidence="3">
    <location>
        <position position="323"/>
    </location>
    <ligand>
        <name>CTP</name>
        <dbReference type="ChEBI" id="CHEBI:37563"/>
    </ligand>
</feature>
<dbReference type="eggNOG" id="COG0452">
    <property type="taxonomic scope" value="Bacteria"/>
</dbReference>
<dbReference type="SUPFAM" id="SSF52507">
    <property type="entry name" value="Homo-oligomeric flavin-containing Cys decarboxylases, HFCD"/>
    <property type="match status" value="1"/>
</dbReference>
<dbReference type="EMBL" id="CP002545">
    <property type="protein sequence ID" value="ADY50929.1"/>
    <property type="molecule type" value="Genomic_DNA"/>
</dbReference>
<keyword evidence="3" id="KW-0460">Magnesium</keyword>